<sequence>GRPPRRTAANYRFILQLACEVQNSMDIVYSIGPETTKGHYAYESSDPQCYAYTVDTPARSMTRYVPEISSSATKSEGDRIHATSYIKEVTEVIPITGKFSTTSFFDDATDLPTVKYCGSQHAVARSWLGDVSYFVGLSPLYALPAPDPELMAFLTGMSQTSANADLRRGLVNVPLLLAERKETVTYLVGKAKQLSSLIRGRQSKDLRRWISTRKRDRSRVAKDIANEHLGLLFGLLPLIDEVKGAAELLSQPATIVVTGRGRRAKEDSSDEDISNIPVVWGDAASGYSVAYNAHRVTRIRYSARTSISVDLVIAEAQKLRDWGFNPLATVYDLVPLSFLSEFVSNLGTFIRALDPLVGVRFRTGNTTTWEELVEEVTVEGTSSTLADGPYLASVSTAGSGKGFQRWLRVTRVPLTDFPDNELFFANNLTIAKAITVGALAIQRYLKPANRLISMKPFRYKGPRPAYLPPINMKVKI</sequence>
<keyword evidence="2" id="KW-0945">Host-virus interaction</keyword>
<gene>
    <name evidence="8" type="primary">SRR6960799_20_1</name>
</gene>
<dbReference type="EMBL" id="BK014066">
    <property type="protein sequence ID" value="DAD52309.1"/>
    <property type="molecule type" value="Genomic_RNA"/>
</dbReference>
<comment type="subcellular location">
    <subcellularLocation>
        <location evidence="1">Virion</location>
    </subcellularLocation>
</comment>
<dbReference type="KEGG" id="vg:80398654"/>
<evidence type="ECO:0000256" key="1">
    <source>
        <dbReference type="ARBA" id="ARBA00004328"/>
    </source>
</evidence>
<evidence type="ECO:0000256" key="7">
    <source>
        <dbReference type="ARBA" id="ARBA00035110"/>
    </source>
</evidence>
<dbReference type="GO" id="GO:0044423">
    <property type="term" value="C:virion component"/>
    <property type="evidence" value="ECO:0007669"/>
    <property type="project" value="UniProtKB-KW"/>
</dbReference>
<comment type="similarity">
    <text evidence="7">Belongs to the Leviviricetes maturation protein family.</text>
</comment>
<evidence type="ECO:0000256" key="3">
    <source>
        <dbReference type="ARBA" id="ARBA00022804"/>
    </source>
</evidence>
<evidence type="ECO:0000256" key="6">
    <source>
        <dbReference type="ARBA" id="ARBA00023296"/>
    </source>
</evidence>
<evidence type="ECO:0000313" key="9">
    <source>
        <dbReference type="Proteomes" id="UP000682154"/>
    </source>
</evidence>
<dbReference type="Pfam" id="PF03863">
    <property type="entry name" value="Phage_mat-A"/>
    <property type="match status" value="1"/>
</dbReference>
<name>A0A8S5L4Q0_9VIRU</name>
<keyword evidence="3" id="KW-1161">Viral attachment to host cell</keyword>
<evidence type="ECO:0000313" key="8">
    <source>
        <dbReference type="EMBL" id="DAD52309.1"/>
    </source>
</evidence>
<evidence type="ECO:0000256" key="2">
    <source>
        <dbReference type="ARBA" id="ARBA00022581"/>
    </source>
</evidence>
<evidence type="ECO:0000256" key="4">
    <source>
        <dbReference type="ARBA" id="ARBA00022844"/>
    </source>
</evidence>
<dbReference type="GO" id="GO:0039666">
    <property type="term" value="P:virion attachment to host cell pilus"/>
    <property type="evidence" value="ECO:0007669"/>
    <property type="project" value="UniProtKB-KW"/>
</dbReference>
<keyword evidence="4" id="KW-0946">Virion</keyword>
<dbReference type="GeneID" id="80398654"/>
<keyword evidence="5" id="KW-1175">Viral attachment to host cell pilus</keyword>
<evidence type="ECO:0000256" key="5">
    <source>
        <dbReference type="ARBA" id="ARBA00023104"/>
    </source>
</evidence>
<keyword evidence="6" id="KW-1160">Virus entry into host cell</keyword>
<protein>
    <submittedName>
        <fullName evidence="8">Maturation protein</fullName>
    </submittedName>
</protein>
<dbReference type="InterPro" id="IPR005563">
    <property type="entry name" value="A_protein"/>
</dbReference>
<dbReference type="RefSeq" id="YP_010769590.1">
    <property type="nucleotide sequence ID" value="NC_074020.1"/>
</dbReference>
<proteinExistence type="inferred from homology"/>
<keyword evidence="9" id="KW-1185">Reference proteome</keyword>
<organism evidence="8 9">
    <name type="scientific">ssRNA phage SRR6960799_20</name>
    <dbReference type="NCBI Taxonomy" id="2786577"/>
    <lineage>
        <taxon>Viruses</taxon>
        <taxon>Riboviria</taxon>
        <taxon>Orthornavirae</taxon>
        <taxon>Lenarviricota</taxon>
        <taxon>Leviviricetes</taxon>
        <taxon>Norzivirales</taxon>
        <taxon>Fiersviridae</taxon>
        <taxon>Muyegivirus</taxon>
        <taxon>Muyegivirus borborenecus</taxon>
    </lineage>
</organism>
<dbReference type="Proteomes" id="UP000682154">
    <property type="component" value="Segment"/>
</dbReference>
<feature type="non-terminal residue" evidence="8">
    <location>
        <position position="1"/>
    </location>
</feature>
<reference evidence="8" key="1">
    <citation type="submission" date="2020-09" db="EMBL/GenBank/DDBJ databases">
        <title>Leviviricetes taxonomy.</title>
        <authorList>
            <person name="Stockdale S.R."/>
            <person name="Callanan J."/>
            <person name="Adriaenssens E.M."/>
            <person name="Kuhn J.H."/>
            <person name="Rumnieks J."/>
            <person name="Shkoporov A."/>
            <person name="Draper L.A."/>
            <person name="Ross P."/>
            <person name="Hill C."/>
        </authorList>
    </citation>
    <scope>NUCLEOTIDE SEQUENCE</scope>
</reference>
<accession>A0A8S5L4Q0</accession>